<proteinExistence type="predicted"/>
<gene>
    <name evidence="1" type="ORF">MILVUS5_LOCUS8967</name>
</gene>
<keyword evidence="2" id="KW-1185">Reference proteome</keyword>
<sequence>MALQRILSRVSTNGPASASKILQPLVSQLSNLPQLPKSAWMIQVGQAFRYKKGISYLFLSLFRRDTIILSKIYPPNQLDWTWEDAISYRNDMIKYGSGYTRFVARKWVPRMFSNNYPYWGRRL</sequence>
<protein>
    <submittedName>
        <fullName evidence="1">Uncharacterized protein</fullName>
    </submittedName>
</protein>
<evidence type="ECO:0000313" key="2">
    <source>
        <dbReference type="Proteomes" id="UP001177021"/>
    </source>
</evidence>
<dbReference type="EMBL" id="CASHSV030000024">
    <property type="protein sequence ID" value="CAJ2638827.1"/>
    <property type="molecule type" value="Genomic_DNA"/>
</dbReference>
<organism evidence="1 2">
    <name type="scientific">Trifolium pratense</name>
    <name type="common">Red clover</name>
    <dbReference type="NCBI Taxonomy" id="57577"/>
    <lineage>
        <taxon>Eukaryota</taxon>
        <taxon>Viridiplantae</taxon>
        <taxon>Streptophyta</taxon>
        <taxon>Embryophyta</taxon>
        <taxon>Tracheophyta</taxon>
        <taxon>Spermatophyta</taxon>
        <taxon>Magnoliopsida</taxon>
        <taxon>eudicotyledons</taxon>
        <taxon>Gunneridae</taxon>
        <taxon>Pentapetalae</taxon>
        <taxon>rosids</taxon>
        <taxon>fabids</taxon>
        <taxon>Fabales</taxon>
        <taxon>Fabaceae</taxon>
        <taxon>Papilionoideae</taxon>
        <taxon>50 kb inversion clade</taxon>
        <taxon>NPAAA clade</taxon>
        <taxon>Hologalegina</taxon>
        <taxon>IRL clade</taxon>
        <taxon>Trifolieae</taxon>
        <taxon>Trifolium</taxon>
    </lineage>
</organism>
<name>A0ACB0J2Y2_TRIPR</name>
<comment type="caution">
    <text evidence="1">The sequence shown here is derived from an EMBL/GenBank/DDBJ whole genome shotgun (WGS) entry which is preliminary data.</text>
</comment>
<dbReference type="Proteomes" id="UP001177021">
    <property type="component" value="Unassembled WGS sequence"/>
</dbReference>
<accession>A0ACB0J2Y2</accession>
<reference evidence="1" key="1">
    <citation type="submission" date="2023-10" db="EMBL/GenBank/DDBJ databases">
        <authorList>
            <person name="Rodriguez Cubillos JULIANA M."/>
            <person name="De Vega J."/>
        </authorList>
    </citation>
    <scope>NUCLEOTIDE SEQUENCE</scope>
</reference>
<evidence type="ECO:0000313" key="1">
    <source>
        <dbReference type="EMBL" id="CAJ2638827.1"/>
    </source>
</evidence>